<reference evidence="2" key="1">
    <citation type="submission" date="2022-06" db="EMBL/GenBank/DDBJ databases">
        <title>A novel DMS-producing enzyme.</title>
        <authorList>
            <person name="Zhang Y."/>
        </authorList>
    </citation>
    <scope>NUCLEOTIDE SEQUENCE</scope>
    <source>
        <strain evidence="2">RT37</strain>
    </source>
</reference>
<dbReference type="AlphaFoldDB" id="A0AAU7KCR7"/>
<dbReference type="PANTHER" id="PTHR11695">
    <property type="entry name" value="ALCOHOL DEHYDROGENASE RELATED"/>
    <property type="match status" value="1"/>
</dbReference>
<organism evidence="2">
    <name type="scientific">Halomonas sp. RT37</name>
    <dbReference type="NCBI Taxonomy" id="2950872"/>
    <lineage>
        <taxon>Bacteria</taxon>
        <taxon>Pseudomonadati</taxon>
        <taxon>Pseudomonadota</taxon>
        <taxon>Gammaproteobacteria</taxon>
        <taxon>Oceanospirillales</taxon>
        <taxon>Halomonadaceae</taxon>
        <taxon>Halomonas</taxon>
    </lineage>
</organism>
<name>A0AAU7KCR7_9GAMM</name>
<sequence length="323" mass="34735">MKAWVYREYGGPEVVHLEEVPTPVPKDDEMVIKVLATTVTVADWRARTLEMPKGFGAIGRLIFGLRRPRKAILGGEFSGVVAQVGRSVTRFRVDDAVFGANGWRMGCHAQFVVFGENEHLARKPQYLSFEEAAALSFGGATALHFLGKASVQPGERVLVIGASGSVGTATIQLAKHLGAHVTGVTSGANAEIVRAMGADGVIDYKREDPLQITDGYDVIVDTVGDTPMSRCRHALRRGGRLLAVAGSLSTIVGAPIVTALGTKKLIAGVAPESRMVAERLAQLATEAVLRPFIDERYDFSQMREAHARVASRRKRGNVVVLVP</sequence>
<dbReference type="InterPro" id="IPR036291">
    <property type="entry name" value="NAD(P)-bd_dom_sf"/>
</dbReference>
<dbReference type="InterPro" id="IPR011032">
    <property type="entry name" value="GroES-like_sf"/>
</dbReference>
<dbReference type="CDD" id="cd08267">
    <property type="entry name" value="MDR1"/>
    <property type="match status" value="1"/>
</dbReference>
<proteinExistence type="predicted"/>
<gene>
    <name evidence="2" type="ORF">NFG58_11960</name>
</gene>
<evidence type="ECO:0000313" key="2">
    <source>
        <dbReference type="EMBL" id="XBO69346.1"/>
    </source>
</evidence>
<dbReference type="EMBL" id="CP098827">
    <property type="protein sequence ID" value="XBO69346.1"/>
    <property type="molecule type" value="Genomic_DNA"/>
</dbReference>
<dbReference type="InterPro" id="IPR013154">
    <property type="entry name" value="ADH-like_N"/>
</dbReference>
<protein>
    <submittedName>
        <fullName evidence="2">NAD(P)-dependent alcohol dehydrogenase</fullName>
    </submittedName>
</protein>
<dbReference type="Gene3D" id="3.90.180.10">
    <property type="entry name" value="Medium-chain alcohol dehydrogenases, catalytic domain"/>
    <property type="match status" value="1"/>
</dbReference>
<dbReference type="GO" id="GO:0016491">
    <property type="term" value="F:oxidoreductase activity"/>
    <property type="evidence" value="ECO:0007669"/>
    <property type="project" value="InterPro"/>
</dbReference>
<dbReference type="RefSeq" id="WP_124804887.1">
    <property type="nucleotide sequence ID" value="NZ_CP098827.1"/>
</dbReference>
<dbReference type="SUPFAM" id="SSF50129">
    <property type="entry name" value="GroES-like"/>
    <property type="match status" value="1"/>
</dbReference>
<dbReference type="Gene3D" id="3.40.50.720">
    <property type="entry name" value="NAD(P)-binding Rossmann-like Domain"/>
    <property type="match status" value="1"/>
</dbReference>
<dbReference type="InterPro" id="IPR020843">
    <property type="entry name" value="ER"/>
</dbReference>
<accession>A0AAU7KCR7</accession>
<dbReference type="SUPFAM" id="SSF51735">
    <property type="entry name" value="NAD(P)-binding Rossmann-fold domains"/>
    <property type="match status" value="1"/>
</dbReference>
<evidence type="ECO:0000259" key="1">
    <source>
        <dbReference type="SMART" id="SM00829"/>
    </source>
</evidence>
<feature type="domain" description="Enoyl reductase (ER)" evidence="1">
    <location>
        <begin position="10"/>
        <end position="320"/>
    </location>
</feature>
<dbReference type="PANTHER" id="PTHR11695:SF648">
    <property type="entry name" value="ZINC-BINDING OXIDOREDUCTASE"/>
    <property type="match status" value="1"/>
</dbReference>
<dbReference type="SMART" id="SM00829">
    <property type="entry name" value="PKS_ER"/>
    <property type="match status" value="1"/>
</dbReference>
<dbReference type="Pfam" id="PF08240">
    <property type="entry name" value="ADH_N"/>
    <property type="match status" value="1"/>
</dbReference>
<dbReference type="InterPro" id="IPR050700">
    <property type="entry name" value="YIM1/Zinc_Alcohol_DH_Fams"/>
</dbReference>
<dbReference type="Pfam" id="PF13602">
    <property type="entry name" value="ADH_zinc_N_2"/>
    <property type="match status" value="1"/>
</dbReference>